<evidence type="ECO:0000313" key="1">
    <source>
        <dbReference type="EMBL" id="CBA17428.1"/>
    </source>
</evidence>
<dbReference type="STRING" id="380358.XALC_2951"/>
<evidence type="ECO:0000313" key="2">
    <source>
        <dbReference type="Proteomes" id="UP000001890"/>
    </source>
</evidence>
<gene>
    <name evidence="1" type="ordered locus">XALc_2951</name>
</gene>
<proteinExistence type="predicted"/>
<protein>
    <submittedName>
        <fullName evidence="1">Uncharacterized protein</fullName>
    </submittedName>
</protein>
<reference evidence="1 2" key="1">
    <citation type="journal article" date="2009" name="BMC Genomics">
        <title>The complete genome sequence of Xanthomonas albilineans provides new insights into the reductive genome evolution of the xylem-limited Xanthomonadaceae.</title>
        <authorList>
            <person name="Pieretti I."/>
            <person name="Royer M."/>
            <person name="Barbe V."/>
            <person name="Carrere S."/>
            <person name="Koebnik R."/>
            <person name="Cociancich S."/>
            <person name="Couloux A."/>
            <person name="Darrasse A."/>
            <person name="Gouzy J."/>
            <person name="Jacques M.A."/>
            <person name="Lauber E."/>
            <person name="Manceau C."/>
            <person name="Mangenot S."/>
            <person name="Poussier S."/>
            <person name="Segurens B."/>
            <person name="Szurek B."/>
            <person name="Verdier V."/>
            <person name="Arlat M."/>
            <person name="Rott P."/>
        </authorList>
    </citation>
    <scope>NUCLEOTIDE SEQUENCE [LARGE SCALE GENOMIC DNA]</scope>
    <source>
        <strain evidence="2">GPE PC73 / CFBP 7063</strain>
    </source>
</reference>
<organism evidence="1 2">
    <name type="scientific">Xanthomonas albilineans (strain GPE PC73 / CFBP 7063)</name>
    <dbReference type="NCBI Taxonomy" id="380358"/>
    <lineage>
        <taxon>Bacteria</taxon>
        <taxon>Pseudomonadati</taxon>
        <taxon>Pseudomonadota</taxon>
        <taxon>Gammaproteobacteria</taxon>
        <taxon>Lysobacterales</taxon>
        <taxon>Lysobacteraceae</taxon>
        <taxon>Xanthomonas</taxon>
    </lineage>
</organism>
<sequence>MISSQYASTLPLIFIFIGLPRRSRDFPKGAIDWSAGFYVDCNDREALIGAIDELAARWNLRIDWEATSTTRTCPRARMPCRC</sequence>
<keyword evidence="2" id="KW-1185">Reference proteome</keyword>
<dbReference type="EMBL" id="FP565176">
    <property type="protein sequence ID" value="CBA17428.1"/>
    <property type="molecule type" value="Genomic_DNA"/>
</dbReference>
<dbReference type="KEGG" id="xal:XALC_2951"/>
<dbReference type="Proteomes" id="UP000001890">
    <property type="component" value="Chromosome"/>
</dbReference>
<dbReference type="AlphaFoldDB" id="D2UGB7"/>
<dbReference type="PATRIC" id="fig|29447.3.peg.2912"/>
<accession>D2UGB7</accession>
<name>D2UGB7_XANAP</name>